<keyword evidence="2" id="KW-0812">Transmembrane</keyword>
<evidence type="ECO:0008006" key="5">
    <source>
        <dbReference type="Google" id="ProtNLM"/>
    </source>
</evidence>
<proteinExistence type="predicted"/>
<evidence type="ECO:0000313" key="4">
    <source>
        <dbReference type="Proteomes" id="UP000319143"/>
    </source>
</evidence>
<name>A0A5C6E3H9_9BACT</name>
<reference evidence="3 4" key="1">
    <citation type="submission" date="2019-02" db="EMBL/GenBank/DDBJ databases">
        <title>Deep-cultivation of Planctomycetes and their phenomic and genomic characterization uncovers novel biology.</title>
        <authorList>
            <person name="Wiegand S."/>
            <person name="Jogler M."/>
            <person name="Boedeker C."/>
            <person name="Pinto D."/>
            <person name="Vollmers J."/>
            <person name="Rivas-Marin E."/>
            <person name="Kohn T."/>
            <person name="Peeters S.H."/>
            <person name="Heuer A."/>
            <person name="Rast P."/>
            <person name="Oberbeckmann S."/>
            <person name="Bunk B."/>
            <person name="Jeske O."/>
            <person name="Meyerdierks A."/>
            <person name="Storesund J.E."/>
            <person name="Kallscheuer N."/>
            <person name="Luecker S."/>
            <person name="Lage O.M."/>
            <person name="Pohl T."/>
            <person name="Merkel B.J."/>
            <person name="Hornburger P."/>
            <person name="Mueller R.-W."/>
            <person name="Bruemmer F."/>
            <person name="Labrenz M."/>
            <person name="Spormann A.M."/>
            <person name="Op Den Camp H."/>
            <person name="Overmann J."/>
            <person name="Amann R."/>
            <person name="Jetten M.S.M."/>
            <person name="Mascher T."/>
            <person name="Medema M.H."/>
            <person name="Devos D.P."/>
            <person name="Kaster A.-K."/>
            <person name="Ovreas L."/>
            <person name="Rohde M."/>
            <person name="Galperin M.Y."/>
            <person name="Jogler C."/>
        </authorList>
    </citation>
    <scope>NUCLEOTIDE SEQUENCE [LARGE SCALE GENOMIC DNA]</scope>
    <source>
        <strain evidence="3 4">Poly41</strain>
    </source>
</reference>
<dbReference type="EMBL" id="SJPV01000001">
    <property type="protein sequence ID" value="TWU41986.1"/>
    <property type="molecule type" value="Genomic_DNA"/>
</dbReference>
<feature type="region of interest" description="Disordered" evidence="1">
    <location>
        <begin position="126"/>
        <end position="147"/>
    </location>
</feature>
<keyword evidence="2" id="KW-0472">Membrane</keyword>
<dbReference type="AlphaFoldDB" id="A0A5C6E3H9"/>
<feature type="transmembrane region" description="Helical" evidence="2">
    <location>
        <begin position="68"/>
        <end position="86"/>
    </location>
</feature>
<protein>
    <recommendedName>
        <fullName evidence="5">Zinc-finger domain-containing protein</fullName>
    </recommendedName>
</protein>
<organism evidence="3 4">
    <name type="scientific">Novipirellula artificiosorum</name>
    <dbReference type="NCBI Taxonomy" id="2528016"/>
    <lineage>
        <taxon>Bacteria</taxon>
        <taxon>Pseudomonadati</taxon>
        <taxon>Planctomycetota</taxon>
        <taxon>Planctomycetia</taxon>
        <taxon>Pirellulales</taxon>
        <taxon>Pirellulaceae</taxon>
        <taxon>Novipirellula</taxon>
    </lineage>
</organism>
<evidence type="ECO:0000256" key="1">
    <source>
        <dbReference type="SAM" id="MobiDB-lite"/>
    </source>
</evidence>
<evidence type="ECO:0000256" key="2">
    <source>
        <dbReference type="SAM" id="Phobius"/>
    </source>
</evidence>
<gene>
    <name evidence="3" type="ORF">Poly41_02820</name>
</gene>
<accession>A0A5C6E3H9</accession>
<sequence>MNCDDFMERLQQRIDDRLSIDEDVPLQRHAQRCDVCRGQLFAWQQITRVLPVVISPTRHPVVTFAQRLAVSVAMIAAAVMFAFFVMTSPPEPISFAKAATNPAKAQPAPLAASVRADRSTDAVRSEFNHSTLTSVSEPREVPSASRNPWLQTVQNRNWIEQTMPTVQSFGRGVAPLGRSLLRAVTILTTSGQGQPS</sequence>
<keyword evidence="4" id="KW-1185">Reference proteome</keyword>
<evidence type="ECO:0000313" key="3">
    <source>
        <dbReference type="EMBL" id="TWU41986.1"/>
    </source>
</evidence>
<comment type="caution">
    <text evidence="3">The sequence shown here is derived from an EMBL/GenBank/DDBJ whole genome shotgun (WGS) entry which is preliminary data.</text>
</comment>
<dbReference type="OrthoDB" id="292771at2"/>
<keyword evidence="2" id="KW-1133">Transmembrane helix</keyword>
<dbReference type="Proteomes" id="UP000319143">
    <property type="component" value="Unassembled WGS sequence"/>
</dbReference>
<dbReference type="RefSeq" id="WP_146524130.1">
    <property type="nucleotide sequence ID" value="NZ_SJPV01000001.1"/>
</dbReference>